<dbReference type="EMBL" id="CP002117">
    <property type="protein sequence ID" value="ADN35105.1"/>
    <property type="molecule type" value="Genomic_DNA"/>
</dbReference>
<dbReference type="CDD" id="cd01335">
    <property type="entry name" value="Radical_SAM"/>
    <property type="match status" value="1"/>
</dbReference>
<dbReference type="GO" id="GO:0046872">
    <property type="term" value="F:metal ion binding"/>
    <property type="evidence" value="ECO:0007669"/>
    <property type="project" value="UniProtKB-KW"/>
</dbReference>
<evidence type="ECO:0000259" key="12">
    <source>
        <dbReference type="PROSITE" id="PS51918"/>
    </source>
</evidence>
<evidence type="ECO:0000256" key="5">
    <source>
        <dbReference type="ARBA" id="ARBA00022691"/>
    </source>
</evidence>
<feature type="binding site" evidence="11">
    <location>
        <position position="296"/>
    </location>
    <ligand>
        <name>(3R)-3-methyl-D-ornithine</name>
        <dbReference type="ChEBI" id="CHEBI:64642"/>
    </ligand>
</feature>
<dbReference type="Proteomes" id="UP000006565">
    <property type="component" value="Chromosome"/>
</dbReference>
<keyword evidence="7 10" id="KW-0408">Iron</keyword>
<dbReference type="NCBIfam" id="TIGR00423">
    <property type="entry name" value="CofH family radical SAM protein"/>
    <property type="match status" value="1"/>
</dbReference>
<evidence type="ECO:0000256" key="1">
    <source>
        <dbReference type="ARBA" id="ARBA00004712"/>
    </source>
</evidence>
<evidence type="ECO:0000256" key="8">
    <source>
        <dbReference type="ARBA" id="ARBA00023014"/>
    </source>
</evidence>
<dbReference type="OrthoDB" id="8186at2157"/>
<dbReference type="GO" id="GO:0141093">
    <property type="term" value="F:5-amino-6-(D-ribitylamino)uracil--L-tyrosine 4-hydroxyphenyl transferase activity"/>
    <property type="evidence" value="ECO:0007669"/>
    <property type="project" value="UniProtKB-EC"/>
</dbReference>
<dbReference type="SFLD" id="SFLDG01388">
    <property type="entry name" value="7_8-didemethyl-8-hydroxy-5-dea"/>
    <property type="match status" value="1"/>
</dbReference>
<dbReference type="NCBIfam" id="TIGR03551">
    <property type="entry name" value="F420_cofH"/>
    <property type="match status" value="1"/>
</dbReference>
<feature type="binding site" evidence="11">
    <location>
        <position position="180"/>
    </location>
    <ligand>
        <name>S-adenosyl-L-methionine</name>
        <dbReference type="ChEBI" id="CHEBI:59789"/>
    </ligand>
</feature>
<feature type="binding site" evidence="10">
    <location>
        <position position="75"/>
    </location>
    <ligand>
        <name>[4Fe-4S] cluster</name>
        <dbReference type="ChEBI" id="CHEBI:49883"/>
        <note>4Fe-4S-S-AdoMet</note>
    </ligand>
</feature>
<dbReference type="InterPro" id="IPR045567">
    <property type="entry name" value="CofH/MnqC-like_C"/>
</dbReference>
<dbReference type="PIRSF" id="PIRSF004762">
    <property type="entry name" value="CHP00423"/>
    <property type="match status" value="1"/>
</dbReference>
<feature type="binding site" evidence="10">
    <location>
        <position position="68"/>
    </location>
    <ligand>
        <name>[4Fe-4S] cluster</name>
        <dbReference type="ChEBI" id="CHEBI:49883"/>
        <note>4Fe-4S-S-AdoMet</note>
    </ligand>
</feature>
<reference evidence="13 14" key="1">
    <citation type="journal article" date="2010" name="Stand. Genomic Sci.">
        <title>Complete genome sequence of Methanoplanus petrolearius type strain (SEBR 4847).</title>
        <authorList>
            <person name="Brambilla E."/>
            <person name="Djao O.D."/>
            <person name="Daligault H."/>
            <person name="Lapidus A."/>
            <person name="Lucas S."/>
            <person name="Hammon N."/>
            <person name="Nolan M."/>
            <person name="Tice H."/>
            <person name="Cheng J.F."/>
            <person name="Han C."/>
            <person name="Tapia R."/>
            <person name="Goodwin L."/>
            <person name="Pitluck S."/>
            <person name="Liolios K."/>
            <person name="Ivanova N."/>
            <person name="Mavromatis K."/>
            <person name="Mikhailova N."/>
            <person name="Pati A."/>
            <person name="Chen A."/>
            <person name="Palaniappan K."/>
            <person name="Land M."/>
            <person name="Hauser L."/>
            <person name="Chang Y.J."/>
            <person name="Jeffries C.D."/>
            <person name="Rohde M."/>
            <person name="Spring S."/>
            <person name="Sikorski J."/>
            <person name="Goker M."/>
            <person name="Woyke T."/>
            <person name="Bristow J."/>
            <person name="Eisen J.A."/>
            <person name="Markowitz V."/>
            <person name="Hugenholtz P."/>
            <person name="Kyrpides N.C."/>
            <person name="Klenk H.P."/>
        </authorList>
    </citation>
    <scope>NUCLEOTIDE SEQUENCE [LARGE SCALE GENOMIC DNA]</scope>
    <source>
        <strain evidence="14">DSM 11571 / OCM 486 / SEBR 4847</strain>
    </source>
</reference>
<accession>E1RFV3</accession>
<dbReference type="KEGG" id="mpi:Mpet_0331"/>
<feature type="binding site" evidence="11">
    <location>
        <position position="74"/>
    </location>
    <ligand>
        <name>S-adenosyl-L-methionine</name>
        <dbReference type="ChEBI" id="CHEBI:59789"/>
    </ligand>
</feature>
<dbReference type="SUPFAM" id="SSF102114">
    <property type="entry name" value="Radical SAM enzymes"/>
    <property type="match status" value="1"/>
</dbReference>
<comment type="cofactor">
    <cofactor evidence="10">
        <name>[4Fe-4S] cluster</name>
        <dbReference type="ChEBI" id="CHEBI:49883"/>
    </cofactor>
    <text evidence="10">Binds 1 [4Fe-4S] cluster. The cluster is coordinated with 3 cysteines and an exchangeable S-adenosyl-L-methionine.</text>
</comment>
<proteinExistence type="predicted"/>
<dbReference type="InterPro" id="IPR058240">
    <property type="entry name" value="rSAM_sf"/>
</dbReference>
<dbReference type="HOGENOM" id="CLU_040406_1_0_2"/>
<dbReference type="InterPro" id="IPR006638">
    <property type="entry name" value="Elp3/MiaA/NifB-like_rSAM"/>
</dbReference>
<dbReference type="STRING" id="679926.Mpet_0331"/>
<evidence type="ECO:0000313" key="14">
    <source>
        <dbReference type="Proteomes" id="UP000006565"/>
    </source>
</evidence>
<evidence type="ECO:0000256" key="9">
    <source>
        <dbReference type="ARBA" id="ARBA00048468"/>
    </source>
</evidence>
<dbReference type="InterPro" id="IPR034405">
    <property type="entry name" value="F420"/>
</dbReference>
<keyword evidence="6" id="KW-0479">Metal-binding</keyword>
<evidence type="ECO:0000256" key="11">
    <source>
        <dbReference type="PIRSR" id="PIRSR004762-2"/>
    </source>
</evidence>
<sequence length="364" mass="40467">MKDAELKNLLNDVLEGHRMTEEEAVSLMMIRDRNIFRIAEAADRLRERKVGDIVTYVRNHNLHVTNICKNLCGFCGFGRPKKAEDAYLHDEEEIRARALLAKERNVTEICLLSGVHPDFDAERYAEIISWVHDVIPEADIHTMSPDEISYSAKKSGISTKEVIGMMRSAGLGTLQGTAAEILVDSVRKTICPAKVPTAEWVRIIKEAHSMGIKSTATILPGSVETEADRVEHLRVLRGIQDETGGFTELVPLPYLHHNTPLFNKGLAPPGATGRTDILLFAVSRLYLDNFDNIQISWGKLGRKFTQVGLLSGGNDFGGTMFSDEVSVDAGGDESDYLDPGEMKRITEDIGRVLKQRSTTYEILD</sequence>
<protein>
    <recommendedName>
        <fullName evidence="2">5-amino-6-(D-ribitylamino)uracil--L-tyrosine 4-hydroxyphenyl transferase</fullName>
        <ecNumber evidence="2">2.5.1.147</ecNumber>
    </recommendedName>
</protein>
<dbReference type="InterPro" id="IPR019940">
    <property type="entry name" value="CofH_family"/>
</dbReference>
<dbReference type="SFLD" id="SFLDS00029">
    <property type="entry name" value="Radical_SAM"/>
    <property type="match status" value="1"/>
</dbReference>
<name>E1RFV3_METP4</name>
<dbReference type="InterPro" id="IPR007197">
    <property type="entry name" value="rSAM"/>
</dbReference>
<evidence type="ECO:0000256" key="10">
    <source>
        <dbReference type="PIRSR" id="PIRSR004762-1"/>
    </source>
</evidence>
<dbReference type="InterPro" id="IPR013785">
    <property type="entry name" value="Aldolase_TIM"/>
</dbReference>
<evidence type="ECO:0000256" key="4">
    <source>
        <dbReference type="ARBA" id="ARBA00022679"/>
    </source>
</evidence>
<dbReference type="GeneID" id="9742774"/>
<organism evidence="13 14">
    <name type="scientific">Methanolacinia petrolearia (strain DSM 11571 / OCM 486 / SEBR 4847)</name>
    <name type="common">Methanoplanus petrolearius</name>
    <dbReference type="NCBI Taxonomy" id="679926"/>
    <lineage>
        <taxon>Archaea</taxon>
        <taxon>Methanobacteriati</taxon>
        <taxon>Methanobacteriota</taxon>
        <taxon>Stenosarchaea group</taxon>
        <taxon>Methanomicrobia</taxon>
        <taxon>Methanomicrobiales</taxon>
        <taxon>Methanomicrobiaceae</taxon>
        <taxon>Methanolacinia</taxon>
    </lineage>
</organism>
<gene>
    <name evidence="13" type="ordered locus">Mpet_0331</name>
</gene>
<keyword evidence="5 10" id="KW-0949">S-adenosyl-L-methionine</keyword>
<dbReference type="eggNOG" id="arCOG00656">
    <property type="taxonomic scope" value="Archaea"/>
</dbReference>
<dbReference type="SFLD" id="SFLDG01389">
    <property type="entry name" value="menaquinone_synthsis_involved"/>
    <property type="match status" value="1"/>
</dbReference>
<dbReference type="EC" id="2.5.1.147" evidence="2"/>
<feature type="domain" description="Radical SAM core" evidence="12">
    <location>
        <begin position="54"/>
        <end position="288"/>
    </location>
</feature>
<keyword evidence="14" id="KW-1185">Reference proteome</keyword>
<dbReference type="GO" id="GO:0044689">
    <property type="term" value="F:7,8-didemethyl-8-hydroxy-5-deazariboflavin synthase activity"/>
    <property type="evidence" value="ECO:0007669"/>
    <property type="project" value="TreeGrafter"/>
</dbReference>
<dbReference type="InterPro" id="IPR020050">
    <property type="entry name" value="FO_synthase_su2"/>
</dbReference>
<dbReference type="GO" id="GO:0051539">
    <property type="term" value="F:4 iron, 4 sulfur cluster binding"/>
    <property type="evidence" value="ECO:0007669"/>
    <property type="project" value="UniProtKB-KW"/>
</dbReference>
<feature type="binding site" evidence="10">
    <location>
        <position position="72"/>
    </location>
    <ligand>
        <name>[4Fe-4S] cluster</name>
        <dbReference type="ChEBI" id="CHEBI:49883"/>
        <note>4Fe-4S-S-AdoMet</note>
    </ligand>
</feature>
<dbReference type="Pfam" id="PF04055">
    <property type="entry name" value="Radical_SAM"/>
    <property type="match status" value="1"/>
</dbReference>
<dbReference type="PROSITE" id="PS51918">
    <property type="entry name" value="RADICAL_SAM"/>
    <property type="match status" value="1"/>
</dbReference>
<evidence type="ECO:0000256" key="7">
    <source>
        <dbReference type="ARBA" id="ARBA00023004"/>
    </source>
</evidence>
<comment type="pathway">
    <text evidence="1">Cofactor biosynthesis; coenzyme F0 biosynthesis.</text>
</comment>
<dbReference type="RefSeq" id="WP_013328284.1">
    <property type="nucleotide sequence ID" value="NC_014507.1"/>
</dbReference>
<dbReference type="SFLD" id="SFLDG01064">
    <property type="entry name" value="F420__menaquinone_cofactor_bio"/>
    <property type="match status" value="1"/>
</dbReference>
<dbReference type="Pfam" id="PF19288">
    <property type="entry name" value="CofH_C"/>
    <property type="match status" value="1"/>
</dbReference>
<keyword evidence="8 10" id="KW-0411">Iron-sulfur</keyword>
<dbReference type="SMART" id="SM00729">
    <property type="entry name" value="Elp3"/>
    <property type="match status" value="1"/>
</dbReference>
<evidence type="ECO:0000256" key="6">
    <source>
        <dbReference type="ARBA" id="ARBA00022723"/>
    </source>
</evidence>
<evidence type="ECO:0000256" key="2">
    <source>
        <dbReference type="ARBA" id="ARBA00012289"/>
    </source>
</evidence>
<dbReference type="Gene3D" id="3.20.20.70">
    <property type="entry name" value="Aldolase class I"/>
    <property type="match status" value="1"/>
</dbReference>
<feature type="binding site" evidence="11">
    <location>
        <position position="144"/>
    </location>
    <ligand>
        <name>(3R)-3-methyl-D-ornithine</name>
        <dbReference type="ChEBI" id="CHEBI:64642"/>
    </ligand>
</feature>
<comment type="catalytic activity">
    <reaction evidence="9">
        <text>5-amino-6-(D-ribitylamino)uracil + L-tyrosine + S-adenosyl-L-methionine = 5-amino-5-(4-hydroxybenzyl)-6-(D-ribitylimino)-5,6-dihydrouracil + 2-iminoacetate + 5'-deoxyadenosine + L-methionine + H(+)</text>
        <dbReference type="Rhea" id="RHEA:55200"/>
        <dbReference type="ChEBI" id="CHEBI:15378"/>
        <dbReference type="ChEBI" id="CHEBI:15934"/>
        <dbReference type="ChEBI" id="CHEBI:17319"/>
        <dbReference type="ChEBI" id="CHEBI:57844"/>
        <dbReference type="ChEBI" id="CHEBI:58315"/>
        <dbReference type="ChEBI" id="CHEBI:59789"/>
        <dbReference type="ChEBI" id="CHEBI:77846"/>
        <dbReference type="ChEBI" id="CHEBI:85936"/>
        <dbReference type="EC" id="2.5.1.147"/>
    </reaction>
</comment>
<dbReference type="PANTHER" id="PTHR43076:SF1">
    <property type="entry name" value="LIPOYL SYNTHASE 2"/>
    <property type="match status" value="1"/>
</dbReference>
<dbReference type="PANTHER" id="PTHR43076">
    <property type="entry name" value="FO SYNTHASE (COFH)"/>
    <property type="match status" value="1"/>
</dbReference>
<dbReference type="UniPathway" id="UPA00072"/>
<evidence type="ECO:0000256" key="3">
    <source>
        <dbReference type="ARBA" id="ARBA00022485"/>
    </source>
</evidence>
<keyword evidence="4" id="KW-0808">Transferase</keyword>
<dbReference type="AlphaFoldDB" id="E1RFV3"/>
<keyword evidence="3 10" id="KW-0004">4Fe-4S</keyword>
<evidence type="ECO:0000313" key="13">
    <source>
        <dbReference type="EMBL" id="ADN35105.1"/>
    </source>
</evidence>